<dbReference type="InterPro" id="IPR050739">
    <property type="entry name" value="MFP"/>
</dbReference>
<evidence type="ECO:0000259" key="2">
    <source>
        <dbReference type="Pfam" id="PF25917"/>
    </source>
</evidence>
<gene>
    <name evidence="3" type="ORF">BamIOP4010DRAFT_3732</name>
</gene>
<feature type="domain" description="Multidrug resistance protein MdtA-like barrel-sandwich hybrid" evidence="2">
    <location>
        <begin position="36"/>
        <end position="75"/>
    </location>
</feature>
<dbReference type="PATRIC" id="fig|396596.7.peg.3877"/>
<dbReference type="InterPro" id="IPR058625">
    <property type="entry name" value="MdtA-like_BSH"/>
</dbReference>
<dbReference type="PANTHER" id="PTHR30386:SF19">
    <property type="entry name" value="MULTIDRUG EXPORT PROTEIN EMRA-RELATED"/>
    <property type="match status" value="1"/>
</dbReference>
<evidence type="ECO:0000256" key="1">
    <source>
        <dbReference type="ARBA" id="ARBA00004196"/>
    </source>
</evidence>
<accession>B1FI72</accession>
<reference evidence="3 4" key="1">
    <citation type="submission" date="2008-03" db="EMBL/GenBank/DDBJ databases">
        <title>Sequencing of the draft genome and assembly of Burkholderia ambifaria IOP40-10.</title>
        <authorList>
            <consortium name="US DOE Joint Genome Institute (JGI-PGF)"/>
            <person name="Copeland A."/>
            <person name="Lucas S."/>
            <person name="Lapidus A."/>
            <person name="Glavina del Rio T."/>
            <person name="Dalin E."/>
            <person name="Tice H."/>
            <person name="Bruce D."/>
            <person name="Goodwin L."/>
            <person name="Pitluck S."/>
            <person name="Larimer F."/>
            <person name="Land M.L."/>
            <person name="Hauser L."/>
            <person name="Tiedje J."/>
            <person name="Richardson P."/>
        </authorList>
    </citation>
    <scope>NUCLEOTIDE SEQUENCE [LARGE SCALE GENOMIC DNA]</scope>
    <source>
        <strain evidence="3 4">IOP40-10</strain>
    </source>
</reference>
<organism evidence="3 4">
    <name type="scientific">Burkholderia ambifaria IOP40-10</name>
    <dbReference type="NCBI Taxonomy" id="396596"/>
    <lineage>
        <taxon>Bacteria</taxon>
        <taxon>Pseudomonadati</taxon>
        <taxon>Pseudomonadota</taxon>
        <taxon>Betaproteobacteria</taxon>
        <taxon>Burkholderiales</taxon>
        <taxon>Burkholderiaceae</taxon>
        <taxon>Burkholderia</taxon>
        <taxon>Burkholderia cepacia complex</taxon>
    </lineage>
</organism>
<protein>
    <submittedName>
        <fullName evidence="3">Secretion protein HlyD family protein</fullName>
    </submittedName>
</protein>
<name>B1FI72_9BURK</name>
<dbReference type="GO" id="GO:0030313">
    <property type="term" value="C:cell envelope"/>
    <property type="evidence" value="ECO:0007669"/>
    <property type="project" value="UniProtKB-SubCell"/>
</dbReference>
<dbReference type="AlphaFoldDB" id="B1FI72"/>
<dbReference type="PANTHER" id="PTHR30386">
    <property type="entry name" value="MEMBRANE FUSION SUBUNIT OF EMRAB-TOLC MULTIDRUG EFFLUX PUMP"/>
    <property type="match status" value="1"/>
</dbReference>
<dbReference type="Proteomes" id="UP000005463">
    <property type="component" value="Unassembled WGS sequence"/>
</dbReference>
<evidence type="ECO:0000313" key="4">
    <source>
        <dbReference type="Proteomes" id="UP000005463"/>
    </source>
</evidence>
<dbReference type="EMBL" id="ABLC01000100">
    <property type="protein sequence ID" value="EDT02775.1"/>
    <property type="molecule type" value="Genomic_DNA"/>
</dbReference>
<dbReference type="Pfam" id="PF25917">
    <property type="entry name" value="BSH_RND"/>
    <property type="match status" value="1"/>
</dbReference>
<dbReference type="SUPFAM" id="SSF111369">
    <property type="entry name" value="HlyD-like secretion proteins"/>
    <property type="match status" value="1"/>
</dbReference>
<dbReference type="Gene3D" id="2.40.50.100">
    <property type="match status" value="1"/>
</dbReference>
<sequence length="75" mass="8153">MIILGAVAVVLVIAGLVWWLATRNQESTDDAYTDGNAVAVAPHVAGYVTRLAVDDNTYVHRGDVLVEIDPRDYRA</sequence>
<evidence type="ECO:0000313" key="3">
    <source>
        <dbReference type="EMBL" id="EDT02775.1"/>
    </source>
</evidence>
<proteinExistence type="predicted"/>
<comment type="subcellular location">
    <subcellularLocation>
        <location evidence="1">Cell envelope</location>
    </subcellularLocation>
</comment>
<comment type="caution">
    <text evidence="3">The sequence shown here is derived from an EMBL/GenBank/DDBJ whole genome shotgun (WGS) entry which is preliminary data.</text>
</comment>